<evidence type="ECO:0000313" key="2">
    <source>
        <dbReference type="Proteomes" id="UP000003688"/>
    </source>
</evidence>
<dbReference type="AlphaFoldDB" id="B9XDD9"/>
<reference evidence="1 2" key="1">
    <citation type="journal article" date="2011" name="J. Bacteriol.">
        <title>Genome sequence of 'Pedosphaera parvula' Ellin514, an aerobic Verrucomicrobial isolate from pasture soil.</title>
        <authorList>
            <person name="Kant R."/>
            <person name="van Passel M.W."/>
            <person name="Sangwan P."/>
            <person name="Palva A."/>
            <person name="Lucas S."/>
            <person name="Copeland A."/>
            <person name="Lapidus A."/>
            <person name="Glavina Del Rio T."/>
            <person name="Dalin E."/>
            <person name="Tice H."/>
            <person name="Bruce D."/>
            <person name="Goodwin L."/>
            <person name="Pitluck S."/>
            <person name="Chertkov O."/>
            <person name="Larimer F.W."/>
            <person name="Land M.L."/>
            <person name="Hauser L."/>
            <person name="Brettin T.S."/>
            <person name="Detter J.C."/>
            <person name="Han S."/>
            <person name="de Vos W.M."/>
            <person name="Janssen P.H."/>
            <person name="Smidt H."/>
        </authorList>
    </citation>
    <scope>NUCLEOTIDE SEQUENCE [LARGE SCALE GENOMIC DNA]</scope>
    <source>
        <strain evidence="1 2">Ellin514</strain>
    </source>
</reference>
<comment type="caution">
    <text evidence="1">The sequence shown here is derived from an EMBL/GenBank/DDBJ whole genome shotgun (WGS) entry which is preliminary data.</text>
</comment>
<sequence>MNRTQEIRHECLLQLYGSGSIPISINHLRKVAKRQGFDYSESEVRDQLHFLRGQNLCEEITDRITGENKYIITSEGMLAYEQND</sequence>
<gene>
    <name evidence="1" type="ORF">Cflav_PD6360</name>
</gene>
<accession>B9XDD9</accession>
<proteinExistence type="predicted"/>
<protein>
    <submittedName>
        <fullName evidence="1">Uncharacterized protein</fullName>
    </submittedName>
</protein>
<dbReference type="RefSeq" id="WP_007413837.1">
    <property type="nucleotide sequence ID" value="NZ_ABOX02000006.1"/>
</dbReference>
<dbReference type="EMBL" id="ABOX02000006">
    <property type="protein sequence ID" value="EEF62085.1"/>
    <property type="molecule type" value="Genomic_DNA"/>
</dbReference>
<dbReference type="Proteomes" id="UP000003688">
    <property type="component" value="Unassembled WGS sequence"/>
</dbReference>
<dbReference type="STRING" id="320771.Cflav_PD6360"/>
<name>B9XDD9_PEDPL</name>
<keyword evidence="2" id="KW-1185">Reference proteome</keyword>
<organism evidence="1 2">
    <name type="scientific">Pedosphaera parvula (strain Ellin514)</name>
    <dbReference type="NCBI Taxonomy" id="320771"/>
    <lineage>
        <taxon>Bacteria</taxon>
        <taxon>Pseudomonadati</taxon>
        <taxon>Verrucomicrobiota</taxon>
        <taxon>Pedosphaerae</taxon>
        <taxon>Pedosphaerales</taxon>
        <taxon>Pedosphaeraceae</taxon>
        <taxon>Pedosphaera</taxon>
    </lineage>
</organism>
<evidence type="ECO:0000313" key="1">
    <source>
        <dbReference type="EMBL" id="EEF62085.1"/>
    </source>
</evidence>